<evidence type="ECO:0000256" key="1">
    <source>
        <dbReference type="ARBA" id="ARBA00004123"/>
    </source>
</evidence>
<dbReference type="PANTHER" id="PTHR21964">
    <property type="entry name" value="BREAST CANCER METASTASIS-SUPPRESSOR 1"/>
    <property type="match status" value="1"/>
</dbReference>
<keyword evidence="8" id="KW-1185">Reference proteome</keyword>
<dbReference type="RefSeq" id="XP_070862851.1">
    <property type="nucleotide sequence ID" value="XM_071005559.1"/>
</dbReference>
<keyword evidence="2" id="KW-0678">Repressor</keyword>
<evidence type="ECO:0000256" key="3">
    <source>
        <dbReference type="ARBA" id="ARBA00023015"/>
    </source>
</evidence>
<keyword evidence="5" id="KW-0539">Nucleus</keyword>
<evidence type="ECO:0000313" key="7">
    <source>
        <dbReference type="EMBL" id="KAL2891671.1"/>
    </source>
</evidence>
<dbReference type="SMART" id="SM01401">
    <property type="entry name" value="Sds3"/>
    <property type="match status" value="1"/>
</dbReference>
<evidence type="ECO:0000256" key="2">
    <source>
        <dbReference type="ARBA" id="ARBA00022491"/>
    </source>
</evidence>
<dbReference type="InterPro" id="IPR013907">
    <property type="entry name" value="Sds3"/>
</dbReference>
<feature type="compositionally biased region" description="Basic and acidic residues" evidence="6">
    <location>
        <begin position="251"/>
        <end position="262"/>
    </location>
</feature>
<comment type="subcellular location">
    <subcellularLocation>
        <location evidence="1">Nucleus</location>
    </subcellularLocation>
</comment>
<evidence type="ECO:0000256" key="4">
    <source>
        <dbReference type="ARBA" id="ARBA00023163"/>
    </source>
</evidence>
<evidence type="ECO:0000256" key="5">
    <source>
        <dbReference type="ARBA" id="ARBA00023242"/>
    </source>
</evidence>
<proteinExistence type="predicted"/>
<keyword evidence="3" id="KW-0805">Transcription regulation</keyword>
<dbReference type="EMBL" id="JABSNW010000001">
    <property type="protein sequence ID" value="KAL2891671.1"/>
    <property type="molecule type" value="Genomic_DNA"/>
</dbReference>
<sequence length="648" mass="70509">MATATQPAPGLHLIEPNLDAEASTTTSPLSEVEDKDGLPDELDNDILASGKPLIVDDDSDSNLSDAGNDTEAETERLYDTPMIQRHKSVVLDQFNQDHIIEKTPTRLGRTVKSPPIGSDDLDGPYASDGLPQSPLPNVASKLANQKRKRSPDTEASENGQPNLKRSVSGALSGRESTRVSTLQTLIADPLDNSRQQPSLVDERNSQELNGTGAGTTGLSRDSKPPNGIKIGGASTNSNGHDDIDVGTDDDAQARSDHDHDHDADIDEEAEAAARNEEECKANPHFCDGYGVSVDTNISSVVEKKRIALEEWAAIEARFVTFRDRLFKDRLDKLEKEEQSLLADEPYHPEYLAMKQCIDERYETKIRHIDKEYEYILKAHEQVAIATRAQIWSQFYQGMREKREEFLELLNKDWYDTQNIRRKAHSVPDVALLYPSTPAQQTRNAIAYNTEVSILSGIAKHVGFPAVPMMLGASELEVEDDLNAIKHVMYQPHNRLSPATVSTPAPTSVSGQAINAPQAMHDIALHPATVHARDRSQAPIAMPAASIPTSISDPLETSTDMITAAATATGDTTHVAPTTAIATLPPNRTKVSGHRSSSASSRRTGQAKAKDGNTSTSHSTVANRSRLSSHVPSNVLPPPLRPSMDATRA</sequence>
<evidence type="ECO:0000313" key="8">
    <source>
        <dbReference type="Proteomes" id="UP001610728"/>
    </source>
</evidence>
<organism evidence="7 8">
    <name type="scientific">Ceratocystis lukuohia</name>
    <dbReference type="NCBI Taxonomy" id="2019550"/>
    <lineage>
        <taxon>Eukaryota</taxon>
        <taxon>Fungi</taxon>
        <taxon>Dikarya</taxon>
        <taxon>Ascomycota</taxon>
        <taxon>Pezizomycotina</taxon>
        <taxon>Sordariomycetes</taxon>
        <taxon>Hypocreomycetidae</taxon>
        <taxon>Microascales</taxon>
        <taxon>Ceratocystidaceae</taxon>
        <taxon>Ceratocystis</taxon>
    </lineage>
</organism>
<feature type="compositionally biased region" description="Acidic residues" evidence="6">
    <location>
        <begin position="31"/>
        <end position="44"/>
    </location>
</feature>
<comment type="caution">
    <text evidence="7">The sequence shown here is derived from an EMBL/GenBank/DDBJ whole genome shotgun (WGS) entry which is preliminary data.</text>
</comment>
<feature type="region of interest" description="Disordered" evidence="6">
    <location>
        <begin position="1"/>
        <end position="262"/>
    </location>
</feature>
<protein>
    <submittedName>
        <fullName evidence="7">Transcriptional regulatory protein DEP1</fullName>
    </submittedName>
</protein>
<evidence type="ECO:0000256" key="6">
    <source>
        <dbReference type="SAM" id="MobiDB-lite"/>
    </source>
</evidence>
<feature type="compositionally biased region" description="Polar residues" evidence="6">
    <location>
        <begin position="156"/>
        <end position="165"/>
    </location>
</feature>
<dbReference type="Proteomes" id="UP001610728">
    <property type="component" value="Unassembled WGS sequence"/>
</dbReference>
<feature type="compositionally biased region" description="Polar residues" evidence="6">
    <location>
        <begin position="611"/>
        <end position="631"/>
    </location>
</feature>
<dbReference type="GeneID" id="98115275"/>
<reference evidence="7 8" key="1">
    <citation type="submission" date="2020-05" db="EMBL/GenBank/DDBJ databases">
        <title>Ceratocystis lukuohia genome.</title>
        <authorList>
            <person name="Harrington T.C."/>
            <person name="Kim K."/>
            <person name="Mayers C.G."/>
        </authorList>
    </citation>
    <scope>NUCLEOTIDE SEQUENCE [LARGE SCALE GENOMIC DNA]</scope>
    <source>
        <strain evidence="7 8">C4212</strain>
    </source>
</reference>
<accession>A0ABR4MTP8</accession>
<gene>
    <name evidence="7" type="ORF">HOO65_011029</name>
</gene>
<keyword evidence="4" id="KW-0804">Transcription</keyword>
<name>A0ABR4MTP8_9PEZI</name>
<dbReference type="Pfam" id="PF08598">
    <property type="entry name" value="Sds3"/>
    <property type="match status" value="1"/>
</dbReference>
<feature type="region of interest" description="Disordered" evidence="6">
    <location>
        <begin position="567"/>
        <end position="648"/>
    </location>
</feature>